<evidence type="ECO:0000313" key="2">
    <source>
        <dbReference type="Proteomes" id="UP000257143"/>
    </source>
</evidence>
<keyword evidence="2" id="KW-1185">Reference proteome</keyword>
<comment type="caution">
    <text evidence="1">The sequence shown here is derived from an EMBL/GenBank/DDBJ whole genome shotgun (WGS) entry which is preliminary data.</text>
</comment>
<name>A0A3D8PYZ9_9BACI</name>
<evidence type="ECO:0000313" key="1">
    <source>
        <dbReference type="EMBL" id="RDW21410.1"/>
    </source>
</evidence>
<accession>A0A3D8PYZ9</accession>
<dbReference type="Proteomes" id="UP000257143">
    <property type="component" value="Unassembled WGS sequence"/>
</dbReference>
<reference evidence="2" key="1">
    <citation type="submission" date="2017-11" db="EMBL/GenBank/DDBJ databases">
        <authorList>
            <person name="Zhu W."/>
        </authorList>
    </citation>
    <scope>NUCLEOTIDE SEQUENCE [LARGE SCALE GENOMIC DNA]</scope>
    <source>
        <strain evidence="2">CAU 1183</strain>
    </source>
</reference>
<evidence type="ECO:0008006" key="3">
    <source>
        <dbReference type="Google" id="ProtNLM"/>
    </source>
</evidence>
<proteinExistence type="predicted"/>
<protein>
    <recommendedName>
        <fullName evidence="3">Carbonic anhydrase</fullName>
    </recommendedName>
</protein>
<organism evidence="1 2">
    <name type="scientific">Oceanobacillus arenosus</name>
    <dbReference type="NCBI Taxonomy" id="1229153"/>
    <lineage>
        <taxon>Bacteria</taxon>
        <taxon>Bacillati</taxon>
        <taxon>Bacillota</taxon>
        <taxon>Bacilli</taxon>
        <taxon>Bacillales</taxon>
        <taxon>Bacillaceae</taxon>
        <taxon>Oceanobacillus</taxon>
    </lineage>
</organism>
<gene>
    <name evidence="1" type="ORF">CWR48_03125</name>
</gene>
<sequence length="161" mass="18857">MEINEMKKMLFVIGTNPEMEQLIKKEIKHIDPKNIIILQRFHPEILHPFDDLMKDILISVYLEGVQEIYVAEDDIEYTNNIYSSLSQNKELQQKIKAFDSTEITKSSENDISEWLIGKSLDNKIESNTKIIREHPLMPSEVVVNKLYPDKKNSKLLLNRDI</sequence>
<dbReference type="EMBL" id="PIOC01000003">
    <property type="protein sequence ID" value="RDW21410.1"/>
    <property type="molecule type" value="Genomic_DNA"/>
</dbReference>
<dbReference type="AlphaFoldDB" id="A0A3D8PYZ9"/>